<keyword evidence="1" id="KW-0812">Transmembrane</keyword>
<evidence type="ECO:0000313" key="3">
    <source>
        <dbReference type="Proteomes" id="UP000028483"/>
    </source>
</evidence>
<dbReference type="HOGENOM" id="CLU_3334998_0_0_6"/>
<protein>
    <submittedName>
        <fullName evidence="2">Uncharacterized protein</fullName>
    </submittedName>
</protein>
<proteinExistence type="predicted"/>
<reference evidence="2" key="1">
    <citation type="submission" date="2013-07" db="EMBL/GenBank/DDBJ databases">
        <title>Sub-species coevolution in mutualistic symbiosis.</title>
        <authorList>
            <person name="Murfin K."/>
            <person name="Klassen J."/>
            <person name="Lee M."/>
            <person name="Forst S."/>
            <person name="Stock P."/>
            <person name="Goodrich-Blair H."/>
        </authorList>
    </citation>
    <scope>NUCLEOTIDE SEQUENCE [LARGE SCALE GENOMIC DNA]</scope>
    <source>
        <strain evidence="2">Oregonense</strain>
    </source>
</reference>
<dbReference type="Proteomes" id="UP000028483">
    <property type="component" value="Unassembled WGS sequence"/>
</dbReference>
<accession>A0A077P1A0</accession>
<dbReference type="AlphaFoldDB" id="A0A077P1A0"/>
<feature type="transmembrane region" description="Helical" evidence="1">
    <location>
        <begin position="12"/>
        <end position="30"/>
    </location>
</feature>
<comment type="caution">
    <text evidence="2">The sequence shown here is derived from an EMBL/GenBank/DDBJ whole genome shotgun (WGS) entry which is preliminary data.</text>
</comment>
<evidence type="ECO:0000256" key="1">
    <source>
        <dbReference type="SAM" id="Phobius"/>
    </source>
</evidence>
<keyword evidence="1" id="KW-1133">Transmembrane helix</keyword>
<name>A0A077P1A0_XENBV</name>
<evidence type="ECO:0000313" key="2">
    <source>
        <dbReference type="EMBL" id="CDH04790.1"/>
    </source>
</evidence>
<organism evidence="2 3">
    <name type="scientific">Xenorhabdus bovienii str. oregonense</name>
    <dbReference type="NCBI Taxonomy" id="1398202"/>
    <lineage>
        <taxon>Bacteria</taxon>
        <taxon>Pseudomonadati</taxon>
        <taxon>Pseudomonadota</taxon>
        <taxon>Gammaproteobacteria</taxon>
        <taxon>Enterobacterales</taxon>
        <taxon>Morganellaceae</taxon>
        <taxon>Xenorhabdus</taxon>
    </lineage>
</organism>
<dbReference type="EMBL" id="CBSX010000043">
    <property type="protein sequence ID" value="CDH04790.1"/>
    <property type="molecule type" value="Genomic_DNA"/>
</dbReference>
<sequence length="38" mass="4607">MRLGLTQPLLNYLLYPFHLYYIVRIFPIILKDILLTDL</sequence>
<gene>
    <name evidence="2" type="ORF">XBO1_1370086</name>
</gene>
<keyword evidence="1" id="KW-0472">Membrane</keyword>